<dbReference type="EMBL" id="MH590589">
    <property type="protein sequence ID" value="AXH68912.1"/>
    <property type="molecule type" value="Genomic_DNA"/>
</dbReference>
<dbReference type="Proteomes" id="UP000259914">
    <property type="component" value="Segment"/>
</dbReference>
<gene>
    <name evidence="1" type="primary">233</name>
    <name evidence="1" type="ORF">SEA_SPARKLEGODDESS_233</name>
</gene>
<protein>
    <submittedName>
        <fullName evidence="1">Uncharacterized protein</fullName>
    </submittedName>
</protein>
<organism evidence="1 2">
    <name type="scientific">Streptomyces phage SparkleGoddess</name>
    <dbReference type="NCBI Taxonomy" id="2283305"/>
    <lineage>
        <taxon>Viruses</taxon>
        <taxon>Duplodnaviria</taxon>
        <taxon>Heunggongvirae</taxon>
        <taxon>Uroviricota</taxon>
        <taxon>Caudoviricetes</taxon>
        <taxon>Stanwilliamsviridae</taxon>
        <taxon>Loccivirinae</taxon>
        <taxon>Gilsonvirus</taxon>
        <taxon>Gilsonvirus comrade</taxon>
    </lineage>
</organism>
<evidence type="ECO:0000313" key="2">
    <source>
        <dbReference type="Proteomes" id="UP000259914"/>
    </source>
</evidence>
<evidence type="ECO:0000313" key="1">
    <source>
        <dbReference type="EMBL" id="AXH68912.1"/>
    </source>
</evidence>
<name>A0A345MED1_9CAUD</name>
<sequence length="91" mass="10815">MSIHGGVSRQMTLLSFEWKKNIDEYDGTLDDTWHLTVTLGWWDITIERIPNRKHFSFKYGVCGFGYWLNVNRNYETIEKHTFGDASERLLK</sequence>
<proteinExistence type="predicted"/>
<reference evidence="1 2" key="1">
    <citation type="submission" date="2018-07" db="EMBL/GenBank/DDBJ databases">
        <authorList>
            <person name="Dixon J."/>
            <person name="Knudsen H.R."/>
            <person name="Rock W."/>
            <person name="Scott A.N."/>
            <person name="Walsdorf S.L."/>
            <person name="Layton S.R."/>
            <person name="Nayek S."/>
            <person name="Kim T."/>
            <person name="Hughes L.E."/>
            <person name="Garlena R.A."/>
            <person name="Russell D.A."/>
            <person name="Pope W.H."/>
            <person name="Jacobs-Sera D."/>
            <person name="Hatfull G.F."/>
        </authorList>
    </citation>
    <scope>NUCLEOTIDE SEQUENCE [LARGE SCALE GENOMIC DNA]</scope>
</reference>
<accession>A0A345MED1</accession>